<evidence type="ECO:0000259" key="5">
    <source>
        <dbReference type="Pfam" id="PF02826"/>
    </source>
</evidence>
<dbReference type="InterPro" id="IPR050223">
    <property type="entry name" value="D-isomer_2-hydroxyacid_DH"/>
</dbReference>
<dbReference type="SUPFAM" id="SSF52283">
    <property type="entry name" value="Formate/glycerate dehydrogenase catalytic domain-like"/>
    <property type="match status" value="1"/>
</dbReference>
<dbReference type="Proteomes" id="UP000823521">
    <property type="component" value="Unassembled WGS sequence"/>
</dbReference>
<evidence type="ECO:0000313" key="7">
    <source>
        <dbReference type="Proteomes" id="UP000823521"/>
    </source>
</evidence>
<reference evidence="6 7" key="1">
    <citation type="submission" date="2019-12" db="EMBL/GenBank/DDBJ databases">
        <title>Whole genome sequencing of endophytic Actinobacterium Micromonospora sp. MPMI6T.</title>
        <authorList>
            <person name="Evv R."/>
            <person name="Podile A.R."/>
        </authorList>
    </citation>
    <scope>NUCLEOTIDE SEQUENCE [LARGE SCALE GENOMIC DNA]</scope>
    <source>
        <strain evidence="6 7">MPMI6</strain>
    </source>
</reference>
<dbReference type="EMBL" id="WVUH01000205">
    <property type="protein sequence ID" value="MBO4208529.1"/>
    <property type="molecule type" value="Genomic_DNA"/>
</dbReference>
<dbReference type="InterPro" id="IPR006140">
    <property type="entry name" value="D-isomer_DH_NAD-bd"/>
</dbReference>
<comment type="similarity">
    <text evidence="1 3">Belongs to the D-isomer specific 2-hydroxyacid dehydrogenase family.</text>
</comment>
<evidence type="ECO:0000313" key="6">
    <source>
        <dbReference type="EMBL" id="MBO4208529.1"/>
    </source>
</evidence>
<evidence type="ECO:0000256" key="3">
    <source>
        <dbReference type="RuleBase" id="RU003719"/>
    </source>
</evidence>
<evidence type="ECO:0000256" key="2">
    <source>
        <dbReference type="ARBA" id="ARBA00023002"/>
    </source>
</evidence>
<keyword evidence="7" id="KW-1185">Reference proteome</keyword>
<feature type="domain" description="D-isomer specific 2-hydroxyacid dehydrogenase catalytic" evidence="4">
    <location>
        <begin position="6"/>
        <end position="266"/>
    </location>
</feature>
<dbReference type="InterPro" id="IPR036291">
    <property type="entry name" value="NAD(P)-bd_dom_sf"/>
</dbReference>
<dbReference type="InterPro" id="IPR043322">
    <property type="entry name" value="CtBP"/>
</dbReference>
<dbReference type="PANTHER" id="PTHR10996">
    <property type="entry name" value="2-HYDROXYACID DEHYDROGENASE-RELATED"/>
    <property type="match status" value="1"/>
</dbReference>
<organism evidence="6 7">
    <name type="scientific">Micromonospora echinofusca</name>
    <dbReference type="NCBI Taxonomy" id="47858"/>
    <lineage>
        <taxon>Bacteria</taxon>
        <taxon>Bacillati</taxon>
        <taxon>Actinomycetota</taxon>
        <taxon>Actinomycetes</taxon>
        <taxon>Micromonosporales</taxon>
        <taxon>Micromonosporaceae</taxon>
        <taxon>Micromonospora</taxon>
    </lineage>
</organism>
<dbReference type="Pfam" id="PF02826">
    <property type="entry name" value="2-Hacid_dh_C"/>
    <property type="match status" value="2"/>
</dbReference>
<dbReference type="SUPFAM" id="SSF51735">
    <property type="entry name" value="NAD(P)-binding Rossmann-fold domains"/>
    <property type="match status" value="1"/>
</dbReference>
<dbReference type="Gene3D" id="3.40.50.720">
    <property type="entry name" value="NAD(P)-binding Rossmann-like Domain"/>
    <property type="match status" value="4"/>
</dbReference>
<dbReference type="PROSITE" id="PS00671">
    <property type="entry name" value="D_2_HYDROXYACID_DH_3"/>
    <property type="match status" value="1"/>
</dbReference>
<feature type="domain" description="D-isomer specific 2-hydroxyacid dehydrogenase NAD-binding" evidence="5">
    <location>
        <begin position="157"/>
        <end position="243"/>
    </location>
</feature>
<dbReference type="RefSeq" id="WP_208815518.1">
    <property type="nucleotide sequence ID" value="NZ_WVUH01000205.1"/>
</dbReference>
<dbReference type="PANTHER" id="PTHR10996:SF283">
    <property type="entry name" value="GLYOXYLATE_HYDROXYPYRUVATE REDUCTASE B"/>
    <property type="match status" value="1"/>
</dbReference>
<name>A0ABS3VVH0_MICEH</name>
<dbReference type="Pfam" id="PF00389">
    <property type="entry name" value="2-Hacid_dh"/>
    <property type="match status" value="1"/>
</dbReference>
<accession>A0ABS3VVH0</accession>
<comment type="caution">
    <text evidence="6">The sequence shown here is derived from an EMBL/GenBank/DDBJ whole genome shotgun (WGS) entry which is preliminary data.</text>
</comment>
<dbReference type="CDD" id="cd05299">
    <property type="entry name" value="CtBP_dh"/>
    <property type="match status" value="1"/>
</dbReference>
<protein>
    <submittedName>
        <fullName evidence="6">C-terminal binding protein</fullName>
    </submittedName>
</protein>
<gene>
    <name evidence="6" type="ORF">GSF22_21315</name>
</gene>
<feature type="domain" description="D-isomer specific 2-hydroxyacid dehydrogenase NAD-binding" evidence="5">
    <location>
        <begin position="89"/>
        <end position="150"/>
    </location>
</feature>
<evidence type="ECO:0000259" key="4">
    <source>
        <dbReference type="Pfam" id="PF00389"/>
    </source>
</evidence>
<dbReference type="InterPro" id="IPR006139">
    <property type="entry name" value="D-isomer_2_OHA_DH_cat_dom"/>
</dbReference>
<proteinExistence type="inferred from homology"/>
<dbReference type="InterPro" id="IPR029753">
    <property type="entry name" value="D-isomer_DH_CS"/>
</dbReference>
<evidence type="ECO:0000256" key="1">
    <source>
        <dbReference type="ARBA" id="ARBA00005854"/>
    </source>
</evidence>
<sequence length="272" mass="28769">MLEPAGFEVRLATAGDEATLVAAAAEARAILTCFAPVTEPVIAAAPDLAVIARLGAGIDNIDVEAARRRGIAVTRVPDYCVDEVATHTVALALALWRRLPQYDAATRAGRWGVASDLPMRRLAGARAMVLGRGRIGSAVADRLGALGFEIANEPDGCHLLTVHVPLTDRTRNLVDGPLLHRLAPGAVLVNTSRGAVVDLPAAVRALDEGQLTGLGLDVFPREPLSLGDPLLARPDVLLTPHVAFYTEQSLAELRRRAATSVLDHVRPQPELA</sequence>
<keyword evidence="2 3" id="KW-0560">Oxidoreductase</keyword>